<gene>
    <name evidence="1" type="ORF">SAMN02927928_1704</name>
</gene>
<reference evidence="2" key="1">
    <citation type="submission" date="2016-10" db="EMBL/GenBank/DDBJ databases">
        <authorList>
            <person name="Varghese N."/>
            <person name="Submissions S."/>
        </authorList>
    </citation>
    <scope>NUCLEOTIDE SEQUENCE [LARGE SCALE GENOMIC DNA]</scope>
    <source>
        <strain evidence="2">CGMCC 1.3431</strain>
    </source>
</reference>
<dbReference type="Proteomes" id="UP000199150">
    <property type="component" value="Unassembled WGS sequence"/>
</dbReference>
<evidence type="ECO:0000313" key="2">
    <source>
        <dbReference type="Proteomes" id="UP000199150"/>
    </source>
</evidence>
<dbReference type="EMBL" id="FMTS01000002">
    <property type="protein sequence ID" value="SCW53586.1"/>
    <property type="molecule type" value="Genomic_DNA"/>
</dbReference>
<dbReference type="STRING" id="260084.SAMN02927928_1704"/>
<accession>A0A1G4R9Y8</accession>
<keyword evidence="2" id="KW-1185">Reference proteome</keyword>
<dbReference type="AlphaFoldDB" id="A0A1G4R9Y8"/>
<evidence type="ECO:0000313" key="1">
    <source>
        <dbReference type="EMBL" id="SCW53586.1"/>
    </source>
</evidence>
<protein>
    <submittedName>
        <fullName evidence="1">Uncharacterized protein</fullName>
    </submittedName>
</protein>
<name>A0A1G4R9Y8_9CAUL</name>
<organism evidence="1 2">
    <name type="scientific">Asticcacaulis taihuensis</name>
    <dbReference type="NCBI Taxonomy" id="260084"/>
    <lineage>
        <taxon>Bacteria</taxon>
        <taxon>Pseudomonadati</taxon>
        <taxon>Pseudomonadota</taxon>
        <taxon>Alphaproteobacteria</taxon>
        <taxon>Caulobacterales</taxon>
        <taxon>Caulobacteraceae</taxon>
        <taxon>Asticcacaulis</taxon>
    </lineage>
</organism>
<sequence>MAGLIAEKRMNMLKGLVRTLPQTSLRSLEMALGLTNEAKMVEVRELIAAEMEFRQVREAVFAPFMPLFRPRADGLAGVRFEPWIVNALWSALGTSEPDLCAEAQVIFRTLRAEDPTPVVFFRLVTAAAHICHDTPETILRPDAGDTERAAVAEFGHYLDLHRLARQVLARLNDFMGRIDADKAAALRVLFGDASDLDINGGTRFLEIIFANLEDGAQIIKFVAIVSDRPNDRFLAESELADFGIRILDRIEADLAAIKAFMGGKGQVCDDPGAAGERVAHCLSQIQAFGHYVELTRGGPWGKRVTEAQKTIAGLVEHQLKSAEKALEGVMPMRTERVYGRVKKEVPDYARVPAEEVMARAHGVLTFIRKVRPIAMAGGFAALQAKTAEACELTLDAYFTELLALANGDEPFDAEQLLAGFERIADLMEALCGEEKGQLARRRVASSDLMNPSKSVA</sequence>
<proteinExistence type="predicted"/>